<keyword evidence="5" id="KW-0418">Kinase</keyword>
<proteinExistence type="predicted"/>
<keyword evidence="7" id="KW-1133">Transmembrane helix</keyword>
<keyword evidence="7" id="KW-0472">Membrane</keyword>
<keyword evidence="4" id="KW-0808">Transferase</keyword>
<dbReference type="InterPro" id="IPR003594">
    <property type="entry name" value="HATPase_dom"/>
</dbReference>
<feature type="compositionally biased region" description="Low complexity" evidence="6">
    <location>
        <begin position="766"/>
        <end position="778"/>
    </location>
</feature>
<dbReference type="InterPro" id="IPR050428">
    <property type="entry name" value="TCS_sensor_his_kinase"/>
</dbReference>
<evidence type="ECO:0000256" key="5">
    <source>
        <dbReference type="ARBA" id="ARBA00022777"/>
    </source>
</evidence>
<dbReference type="EC" id="2.7.13.3" evidence="2"/>
<evidence type="ECO:0000256" key="4">
    <source>
        <dbReference type="ARBA" id="ARBA00022679"/>
    </source>
</evidence>
<keyword evidence="3" id="KW-0597">Phosphoprotein</keyword>
<name>A0ABP9I8F7_9ACTN</name>
<feature type="compositionally biased region" description="Low complexity" evidence="6">
    <location>
        <begin position="659"/>
        <end position="685"/>
    </location>
</feature>
<evidence type="ECO:0000256" key="2">
    <source>
        <dbReference type="ARBA" id="ARBA00012438"/>
    </source>
</evidence>
<feature type="domain" description="NIT" evidence="8">
    <location>
        <begin position="64"/>
        <end position="319"/>
    </location>
</feature>
<dbReference type="PANTHER" id="PTHR45436:SF5">
    <property type="entry name" value="SENSOR HISTIDINE KINASE TRCS"/>
    <property type="match status" value="1"/>
</dbReference>
<feature type="compositionally biased region" description="Low complexity" evidence="6">
    <location>
        <begin position="841"/>
        <end position="862"/>
    </location>
</feature>
<dbReference type="PROSITE" id="PS50906">
    <property type="entry name" value="NIT"/>
    <property type="match status" value="1"/>
</dbReference>
<keyword evidence="7" id="KW-0812">Transmembrane</keyword>
<feature type="compositionally biased region" description="Low complexity" evidence="6">
    <location>
        <begin position="931"/>
        <end position="941"/>
    </location>
</feature>
<dbReference type="InterPro" id="IPR036890">
    <property type="entry name" value="HATPase_C_sf"/>
</dbReference>
<reference evidence="10" key="1">
    <citation type="journal article" date="2019" name="Int. J. Syst. Evol. Microbiol.">
        <title>The Global Catalogue of Microorganisms (GCM) 10K type strain sequencing project: providing services to taxonomists for standard genome sequencing and annotation.</title>
        <authorList>
            <consortium name="The Broad Institute Genomics Platform"/>
            <consortium name="The Broad Institute Genome Sequencing Center for Infectious Disease"/>
            <person name="Wu L."/>
            <person name="Ma J."/>
        </authorList>
    </citation>
    <scope>NUCLEOTIDE SEQUENCE [LARGE SCALE GENOMIC DNA]</scope>
    <source>
        <strain evidence="10">JCM 17986</strain>
    </source>
</reference>
<evidence type="ECO:0000259" key="8">
    <source>
        <dbReference type="PROSITE" id="PS50906"/>
    </source>
</evidence>
<dbReference type="SMART" id="SM00387">
    <property type="entry name" value="HATPase_c"/>
    <property type="match status" value="1"/>
</dbReference>
<dbReference type="Proteomes" id="UP001500466">
    <property type="component" value="Unassembled WGS sequence"/>
</dbReference>
<feature type="compositionally biased region" description="Polar residues" evidence="6">
    <location>
        <begin position="1008"/>
        <end position="1017"/>
    </location>
</feature>
<evidence type="ECO:0000256" key="1">
    <source>
        <dbReference type="ARBA" id="ARBA00000085"/>
    </source>
</evidence>
<dbReference type="PANTHER" id="PTHR45436">
    <property type="entry name" value="SENSOR HISTIDINE KINASE YKOH"/>
    <property type="match status" value="1"/>
</dbReference>
<dbReference type="InterPro" id="IPR013587">
    <property type="entry name" value="Nitrate/nitrite_sensing"/>
</dbReference>
<feature type="compositionally biased region" description="Low complexity" evidence="6">
    <location>
        <begin position="949"/>
        <end position="958"/>
    </location>
</feature>
<evidence type="ECO:0000313" key="10">
    <source>
        <dbReference type="Proteomes" id="UP001500466"/>
    </source>
</evidence>
<protein>
    <recommendedName>
        <fullName evidence="2">histidine kinase</fullName>
        <ecNumber evidence="2">2.7.13.3</ecNumber>
    </recommendedName>
</protein>
<comment type="caution">
    <text evidence="9">The sequence shown here is derived from an EMBL/GenBank/DDBJ whole genome shotgun (WGS) entry which is preliminary data.</text>
</comment>
<dbReference type="InterPro" id="IPR010910">
    <property type="entry name" value="Nitrate/nitrite_sensing_bac"/>
</dbReference>
<feature type="transmembrane region" description="Helical" evidence="7">
    <location>
        <begin position="21"/>
        <end position="40"/>
    </location>
</feature>
<feature type="compositionally biased region" description="Basic and acidic residues" evidence="6">
    <location>
        <begin position="863"/>
        <end position="876"/>
    </location>
</feature>
<dbReference type="Pfam" id="PF08376">
    <property type="entry name" value="NIT"/>
    <property type="match status" value="1"/>
</dbReference>
<evidence type="ECO:0000256" key="3">
    <source>
        <dbReference type="ARBA" id="ARBA00022553"/>
    </source>
</evidence>
<feature type="compositionally biased region" description="Gly residues" evidence="6">
    <location>
        <begin position="914"/>
        <end position="930"/>
    </location>
</feature>
<accession>A0ABP9I8F7</accession>
<organism evidence="9 10">
    <name type="scientific">Yinghuangia aomiensis</name>
    <dbReference type="NCBI Taxonomy" id="676205"/>
    <lineage>
        <taxon>Bacteria</taxon>
        <taxon>Bacillati</taxon>
        <taxon>Actinomycetota</taxon>
        <taxon>Actinomycetes</taxon>
        <taxon>Kitasatosporales</taxon>
        <taxon>Streptomycetaceae</taxon>
        <taxon>Yinghuangia</taxon>
    </lineage>
</organism>
<dbReference type="SUPFAM" id="SSF55874">
    <property type="entry name" value="ATPase domain of HSP90 chaperone/DNA topoisomerase II/histidine kinase"/>
    <property type="match status" value="1"/>
</dbReference>
<evidence type="ECO:0000256" key="7">
    <source>
        <dbReference type="SAM" id="Phobius"/>
    </source>
</evidence>
<gene>
    <name evidence="9" type="ORF">GCM10023205_74720</name>
</gene>
<keyword evidence="10" id="KW-1185">Reference proteome</keyword>
<evidence type="ECO:0000313" key="9">
    <source>
        <dbReference type="EMBL" id="GAA4991600.1"/>
    </source>
</evidence>
<evidence type="ECO:0000256" key="6">
    <source>
        <dbReference type="SAM" id="MobiDB-lite"/>
    </source>
</evidence>
<feature type="region of interest" description="Disordered" evidence="6">
    <location>
        <begin position="649"/>
        <end position="1032"/>
    </location>
</feature>
<dbReference type="EMBL" id="BAABHS010000044">
    <property type="protein sequence ID" value="GAA4991600.1"/>
    <property type="molecule type" value="Genomic_DNA"/>
</dbReference>
<dbReference type="Gene3D" id="3.30.565.10">
    <property type="entry name" value="Histidine kinase-like ATPase, C-terminal domain"/>
    <property type="match status" value="1"/>
</dbReference>
<dbReference type="Pfam" id="PF02518">
    <property type="entry name" value="HATPase_c"/>
    <property type="match status" value="1"/>
</dbReference>
<comment type="catalytic activity">
    <reaction evidence="1">
        <text>ATP + protein L-histidine = ADP + protein N-phospho-L-histidine.</text>
        <dbReference type="EC" id="2.7.13.3"/>
    </reaction>
</comment>
<dbReference type="RefSeq" id="WP_345680290.1">
    <property type="nucleotide sequence ID" value="NZ_BAABHS010000044.1"/>
</dbReference>
<dbReference type="Gene3D" id="6.10.340.10">
    <property type="match status" value="1"/>
</dbReference>
<feature type="compositionally biased region" description="Low complexity" evidence="6">
    <location>
        <begin position="795"/>
        <end position="833"/>
    </location>
</feature>
<sequence>MRPPVRAWRKNRPGRRLSLRTLLVILAVVPSIALVGLWGFTATRLWSDTNELKDQNDIANRAGMPAYTVMVQLQEERRLSASWLAAPDETVRKALAAQRARTDGALTEFTRLMSGLSDTRADVVERAGRIEANRQALPNTRDLVDRRAGARADLLKPYGLAIENQLETFTTLSHIDTDGHLTWRSLSLVAMFRATEMIAREDALLTYVAAAKRLDPGEYIEFAQTVGARRDLYDNQIVPELEPEHLAGYQQLAKTQPWQTMLRVEDAMLSAPRGTASAGGYPIPAELAGWRGAMEQLVEPVTKFNTGRAGDIVNASETRVDDLETTVWFITGSGLGVVVIVSVLCYGVTRTLRKRLRDLQDATTELAEERLPGVIDRLSRGERVDTTAELPALPHSRDEIGKVAHAFETAQRAAMDGAVRLAREREGHAKVFHNVALRTQSLVGRQLRALDAMETRHQDPDVLGDLFALDHLATRLRRYEENLVILSGHQPGRRWSKPVRVVDIVRSAVGEVEDYERIDVHMSSELLLEGAAVGAVIHLLAELLENATTFSPPRTPVEVRGMPVAKGLVVEIEDRGLGMAEDDYAALNTELEQPRAFDMVALAEDVRLGLFVVARLAERHGIGVTLRASPYGGTLAIVFLPEELIVRPGEEGAGDGRSSDTAAGDDAADAPASAEEAETAEASAASEEEPLAEPVPITSAVGRKQSAGRGGAEADDAEAGQDGGGGAEAAGAVSPQGKDRLRRLWSRERAATAADDTGAARDDAATDAAATAETAAGETEAREASGRDAALTQSAADPAAEAAAAEDGADTADAASSTGPLGAATTAARNGAAESGRADDPGAPADAGDTADGGPARATTRTTDGERVSASEHEADTGPGPGAGANSRAPLPSRRRVNAADGSPTGNGAVSNGIGNGSGIGNGNGNGNGSGSAAAHPVSDAADADDAALAEADPGAPDGPRILPRRVRQASLAAPLRRAPEDGAAEDADAAPARRPPATPQQAADTISAFQRASQRARNAELPTEPPTRDRS</sequence>